<name>A0ABV1A3B2_9TELE</name>
<keyword evidence="1" id="KW-0812">Transmembrane</keyword>
<feature type="non-terminal residue" evidence="2">
    <location>
        <position position="1"/>
    </location>
</feature>
<evidence type="ECO:0000256" key="1">
    <source>
        <dbReference type="SAM" id="Phobius"/>
    </source>
</evidence>
<dbReference type="Proteomes" id="UP001469553">
    <property type="component" value="Unassembled WGS sequence"/>
</dbReference>
<organism evidence="2 3">
    <name type="scientific">Ameca splendens</name>
    <dbReference type="NCBI Taxonomy" id="208324"/>
    <lineage>
        <taxon>Eukaryota</taxon>
        <taxon>Metazoa</taxon>
        <taxon>Chordata</taxon>
        <taxon>Craniata</taxon>
        <taxon>Vertebrata</taxon>
        <taxon>Euteleostomi</taxon>
        <taxon>Actinopterygii</taxon>
        <taxon>Neopterygii</taxon>
        <taxon>Teleostei</taxon>
        <taxon>Neoteleostei</taxon>
        <taxon>Acanthomorphata</taxon>
        <taxon>Ovalentaria</taxon>
        <taxon>Atherinomorphae</taxon>
        <taxon>Cyprinodontiformes</taxon>
        <taxon>Goodeidae</taxon>
        <taxon>Ameca</taxon>
    </lineage>
</organism>
<dbReference type="EMBL" id="JAHRIP010081560">
    <property type="protein sequence ID" value="MEQ2313029.1"/>
    <property type="molecule type" value="Genomic_DNA"/>
</dbReference>
<keyword evidence="3" id="KW-1185">Reference proteome</keyword>
<feature type="transmembrane region" description="Helical" evidence="1">
    <location>
        <begin position="20"/>
        <end position="39"/>
    </location>
</feature>
<evidence type="ECO:0000313" key="2">
    <source>
        <dbReference type="EMBL" id="MEQ2313029.1"/>
    </source>
</evidence>
<keyword evidence="1" id="KW-1133">Transmembrane helix</keyword>
<gene>
    <name evidence="2" type="ORF">AMECASPLE_037420</name>
</gene>
<reference evidence="2 3" key="1">
    <citation type="submission" date="2021-06" db="EMBL/GenBank/DDBJ databases">
        <authorList>
            <person name="Palmer J.M."/>
        </authorList>
    </citation>
    <scope>NUCLEOTIDE SEQUENCE [LARGE SCALE GENOMIC DNA]</scope>
    <source>
        <strain evidence="2 3">AS_MEX2019</strain>
        <tissue evidence="2">Muscle</tissue>
    </source>
</reference>
<accession>A0ABV1A3B2</accession>
<evidence type="ECO:0000313" key="3">
    <source>
        <dbReference type="Proteomes" id="UP001469553"/>
    </source>
</evidence>
<comment type="caution">
    <text evidence="2">The sequence shown here is derived from an EMBL/GenBank/DDBJ whole genome shotgun (WGS) entry which is preliminary data.</text>
</comment>
<keyword evidence="1" id="KW-0472">Membrane</keyword>
<proteinExistence type="predicted"/>
<sequence length="95" mass="10622">ISMKRPSEVSHYNLMPGKCIQILFYTLSQTSIYCTMILCNGTTKHKSKYGSVGRVDILQSECCGFISSFLLLICVSVNECECRLGKCGSSVKYFE</sequence>
<protein>
    <submittedName>
        <fullName evidence="2">Uncharacterized protein</fullName>
    </submittedName>
</protein>